<sequence length="298" mass="31033">MAAKNILHMLTPHKHVSPFDVNMALDAGYDSVTPYENVSLDEVTDIVQDIIFSRPPDRGVNSAVFFGGDDAVLALDMIDAAKSALVPPFGCNIMADPAGSFTTAAAMVACVEKNLKDKAGKSLADVSIAVFGATGVVGYCSAVIAALEGATVKIVGYSGLDRVKKRADEMQERFGVEIQPVDGSSDEKNAAAIADVEVIFSAARAGVQVLSLGQLQTAKKLLVAADVNAVPPLGLEGIDVMANGAPIDGTDAFGIGALAVGPVKSNTEHGLLKRMIEADEVQSLDFRDAFQLARTLVS</sequence>
<evidence type="ECO:0000313" key="4">
    <source>
        <dbReference type="Proteomes" id="UP000664122"/>
    </source>
</evidence>
<dbReference type="InterPro" id="IPR015259">
    <property type="entry name" value="Methyl-teptahyd_DH_N"/>
</dbReference>
<reference evidence="3" key="1">
    <citation type="submission" date="2021-03" db="EMBL/GenBank/DDBJ databases">
        <title>Whole genome sequence of Jiella sp. CQZ9-1.</title>
        <authorList>
            <person name="Tuo L."/>
        </authorList>
    </citation>
    <scope>NUCLEOTIDE SEQUENCE</scope>
    <source>
        <strain evidence="3">CQZ9-1</strain>
    </source>
</reference>
<protein>
    <submittedName>
        <fullName evidence="3">Methylenetetrahydromethanopterin dehydrogenase</fullName>
    </submittedName>
</protein>
<dbReference type="InterPro" id="IPR046346">
    <property type="entry name" value="Aminoacid_DH-like_N_sf"/>
</dbReference>
<dbReference type="InterPro" id="IPR037089">
    <property type="entry name" value="Methyl-teptahyd_DH_N_sf"/>
</dbReference>
<dbReference type="EMBL" id="JAFMPP010000010">
    <property type="protein sequence ID" value="MBO0663384.1"/>
    <property type="molecule type" value="Genomic_DNA"/>
</dbReference>
<proteinExistence type="predicted"/>
<dbReference type="SUPFAM" id="SSF53223">
    <property type="entry name" value="Aminoacid dehydrogenase-like, N-terminal domain"/>
    <property type="match status" value="1"/>
</dbReference>
<dbReference type="RefSeq" id="WP_207258167.1">
    <property type="nucleotide sequence ID" value="NZ_JAFMPP010000010.1"/>
</dbReference>
<keyword evidence="4" id="KW-1185">Reference proteome</keyword>
<organism evidence="3 4">
    <name type="scientific">Jiella flava</name>
    <dbReference type="NCBI Taxonomy" id="2816857"/>
    <lineage>
        <taxon>Bacteria</taxon>
        <taxon>Pseudomonadati</taxon>
        <taxon>Pseudomonadota</taxon>
        <taxon>Alphaproteobacteria</taxon>
        <taxon>Hyphomicrobiales</taxon>
        <taxon>Aurantimonadaceae</taxon>
        <taxon>Jiella</taxon>
    </lineage>
</organism>
<evidence type="ECO:0000313" key="3">
    <source>
        <dbReference type="EMBL" id="MBO0663384.1"/>
    </source>
</evidence>
<dbReference type="Proteomes" id="UP000664122">
    <property type="component" value="Unassembled WGS sequence"/>
</dbReference>
<gene>
    <name evidence="3" type="ORF">J1C48_12405</name>
</gene>
<feature type="domain" description="Methylene-tetrahydromethanopterin dehydrogenase N-terminal" evidence="2">
    <location>
        <begin position="18"/>
        <end position="98"/>
    </location>
</feature>
<comment type="caution">
    <text evidence="3">The sequence shown here is derived from an EMBL/GenBank/DDBJ whole genome shotgun (WGS) entry which is preliminary data.</text>
</comment>
<accession>A0A939FYU9</accession>
<evidence type="ECO:0000259" key="2">
    <source>
        <dbReference type="Pfam" id="PF09176"/>
    </source>
</evidence>
<dbReference type="SUPFAM" id="SSF51735">
    <property type="entry name" value="NAD(P)-binding Rossmann-fold domains"/>
    <property type="match status" value="1"/>
</dbReference>
<dbReference type="Gene3D" id="3.40.50.720">
    <property type="entry name" value="NAD(P)-binding Rossmann-like Domain"/>
    <property type="match status" value="1"/>
</dbReference>
<dbReference type="GO" id="GO:0016491">
    <property type="term" value="F:oxidoreductase activity"/>
    <property type="evidence" value="ECO:0007669"/>
    <property type="project" value="UniProtKB-KW"/>
</dbReference>
<dbReference type="Pfam" id="PF09176">
    <property type="entry name" value="Mpt_N"/>
    <property type="match status" value="1"/>
</dbReference>
<dbReference type="Gene3D" id="3.40.50.10280">
    <property type="entry name" value="Methylene-tetrahydromethanopterin dehydrogenase, N-terminal domain"/>
    <property type="match status" value="1"/>
</dbReference>
<name>A0A939FYU9_9HYPH</name>
<dbReference type="InterPro" id="IPR036291">
    <property type="entry name" value="NAD(P)-bd_dom_sf"/>
</dbReference>
<dbReference type="AlphaFoldDB" id="A0A939FYU9"/>
<evidence type="ECO:0000256" key="1">
    <source>
        <dbReference type="ARBA" id="ARBA00023002"/>
    </source>
</evidence>
<keyword evidence="1" id="KW-0560">Oxidoreductase</keyword>